<feature type="transmembrane region" description="Helical" evidence="1">
    <location>
        <begin position="44"/>
        <end position="65"/>
    </location>
</feature>
<feature type="transmembrane region" description="Helical" evidence="1">
    <location>
        <begin position="12"/>
        <end position="32"/>
    </location>
</feature>
<reference evidence="3 4" key="1">
    <citation type="submission" date="2015-10" db="EMBL/GenBank/DDBJ databases">
        <authorList>
            <person name="Gilbert D.G."/>
        </authorList>
    </citation>
    <scope>NUCLEOTIDE SEQUENCE [LARGE SCALE GENOMIC DNA]</scope>
    <source>
        <strain evidence="4">HZ-22</strain>
    </source>
</reference>
<gene>
    <name evidence="3" type="ORF">APS56_01165</name>
</gene>
<sequence>MEIGNKMIKISWKYRIIFAIGTAILYTFLLWTFDYFSDEKLYSINSLIFQGVFFGIFFGIGFPYVNEKFAGKFSKKMGMQIKPELELNEEIEIEGPANLFRGIEGVGGKIFLTNKKVIFKSHKINIQKGQTDIEYSTIKEIVKRKTAKLIDNGIRIITDDGKEFDFVVNERDLWFDKITVRWNKKTQYNNV</sequence>
<dbReference type="OrthoDB" id="837929at2"/>
<dbReference type="Gene3D" id="2.30.29.30">
    <property type="entry name" value="Pleckstrin-homology domain (PH domain)/Phosphotyrosine-binding domain (PTB)"/>
    <property type="match status" value="1"/>
</dbReference>
<organism evidence="3 4">
    <name type="scientific">Pseudalgibacter alginicilyticus</name>
    <dbReference type="NCBI Taxonomy" id="1736674"/>
    <lineage>
        <taxon>Bacteria</taxon>
        <taxon>Pseudomonadati</taxon>
        <taxon>Bacteroidota</taxon>
        <taxon>Flavobacteriia</taxon>
        <taxon>Flavobacteriales</taxon>
        <taxon>Flavobacteriaceae</taxon>
        <taxon>Pseudalgibacter</taxon>
    </lineage>
</organism>
<evidence type="ECO:0000313" key="4">
    <source>
        <dbReference type="Proteomes" id="UP000057981"/>
    </source>
</evidence>
<dbReference type="AlphaFoldDB" id="A0A0P0D7T1"/>
<name>A0A0P0D7T1_9FLAO</name>
<evidence type="ECO:0000259" key="2">
    <source>
        <dbReference type="Pfam" id="PF02893"/>
    </source>
</evidence>
<feature type="domain" description="GRAM" evidence="2">
    <location>
        <begin position="88"/>
        <end position="166"/>
    </location>
</feature>
<dbReference type="InterPro" id="IPR004182">
    <property type="entry name" value="GRAM"/>
</dbReference>
<dbReference type="KEGG" id="ahz:APS56_01165"/>
<dbReference type="Pfam" id="PF02893">
    <property type="entry name" value="GRAM"/>
    <property type="match status" value="1"/>
</dbReference>
<dbReference type="STRING" id="1736674.APS56_01165"/>
<evidence type="ECO:0000313" key="3">
    <source>
        <dbReference type="EMBL" id="ALJ03843.1"/>
    </source>
</evidence>
<accession>A0A0P0D7T1</accession>
<keyword evidence="4" id="KW-1185">Reference proteome</keyword>
<protein>
    <recommendedName>
        <fullName evidence="2">GRAM domain-containing protein</fullName>
    </recommendedName>
</protein>
<dbReference type="PATRIC" id="fig|1736674.3.peg.246"/>
<proteinExistence type="predicted"/>
<keyword evidence="1" id="KW-0812">Transmembrane</keyword>
<evidence type="ECO:0000256" key="1">
    <source>
        <dbReference type="SAM" id="Phobius"/>
    </source>
</evidence>
<dbReference type="RefSeq" id="WP_054724000.1">
    <property type="nucleotide sequence ID" value="NZ_CP012898.1"/>
</dbReference>
<dbReference type="InterPro" id="IPR011993">
    <property type="entry name" value="PH-like_dom_sf"/>
</dbReference>
<keyword evidence="1" id="KW-1133">Transmembrane helix</keyword>
<keyword evidence="1" id="KW-0472">Membrane</keyword>
<dbReference type="EMBL" id="CP012898">
    <property type="protein sequence ID" value="ALJ03843.1"/>
    <property type="molecule type" value="Genomic_DNA"/>
</dbReference>
<dbReference type="Proteomes" id="UP000057981">
    <property type="component" value="Chromosome"/>
</dbReference>